<dbReference type="InterPro" id="IPR023346">
    <property type="entry name" value="Lysozyme-like_dom_sf"/>
</dbReference>
<evidence type="ECO:0000313" key="3">
    <source>
        <dbReference type="Proteomes" id="UP000005324"/>
    </source>
</evidence>
<dbReference type="SUPFAM" id="SSF53955">
    <property type="entry name" value="Lysozyme-like"/>
    <property type="match status" value="1"/>
</dbReference>
<evidence type="ECO:0008006" key="4">
    <source>
        <dbReference type="Google" id="ProtNLM"/>
    </source>
</evidence>
<reference evidence="2 3" key="1">
    <citation type="submission" date="2010-04" db="EMBL/GenBank/DDBJ databases">
        <authorList>
            <person name="Qin X."/>
            <person name="Bachman B."/>
            <person name="Battles P."/>
            <person name="Bell A."/>
            <person name="Bess C."/>
            <person name="Bickham C."/>
            <person name="Chaboub L."/>
            <person name="Chen D."/>
            <person name="Coyle M."/>
            <person name="Deiros D.R."/>
            <person name="Dinh H."/>
            <person name="Forbes L."/>
            <person name="Fowler G."/>
            <person name="Francisco L."/>
            <person name="Fu Q."/>
            <person name="Gubbala S."/>
            <person name="Hale W."/>
            <person name="Han Y."/>
            <person name="Hemphill L."/>
            <person name="Highlander S.K."/>
            <person name="Hirani K."/>
            <person name="Hogues M."/>
            <person name="Jackson L."/>
            <person name="Jakkamsetti A."/>
            <person name="Javaid M."/>
            <person name="Jiang H."/>
            <person name="Korchina V."/>
            <person name="Kovar C."/>
            <person name="Lara F."/>
            <person name="Lee S."/>
            <person name="Mata R."/>
            <person name="Mathew T."/>
            <person name="Moen C."/>
            <person name="Morales K."/>
            <person name="Munidasa M."/>
            <person name="Nazareth L."/>
            <person name="Ngo R."/>
            <person name="Nguyen L."/>
            <person name="Okwuonu G."/>
            <person name="Ongeri F."/>
            <person name="Patil S."/>
            <person name="Petrosino J."/>
            <person name="Pham C."/>
            <person name="Pham P."/>
            <person name="Pu L.-L."/>
            <person name="Puazo M."/>
            <person name="Raj R."/>
            <person name="Reid J."/>
            <person name="Rouhana J."/>
            <person name="Saada N."/>
            <person name="Shang Y."/>
            <person name="Simmons D."/>
            <person name="Thornton R."/>
            <person name="Warren J."/>
            <person name="Weissenberger G."/>
            <person name="Zhang J."/>
            <person name="Zhang L."/>
            <person name="Zhou C."/>
            <person name="Zhu D."/>
            <person name="Muzny D."/>
            <person name="Worley K."/>
            <person name="Gibbs R."/>
        </authorList>
    </citation>
    <scope>NUCLEOTIDE SEQUENCE [LARGE SCALE GENOMIC DNA]</scope>
    <source>
        <strain evidence="2 3">ATCC 49957</strain>
    </source>
</reference>
<feature type="region of interest" description="Disordered" evidence="1">
    <location>
        <begin position="232"/>
        <end position="269"/>
    </location>
</feature>
<dbReference type="HOGENOM" id="CLU_830609_0_0_5"/>
<feature type="compositionally biased region" description="Basic and acidic residues" evidence="1">
    <location>
        <begin position="246"/>
        <end position="255"/>
    </location>
</feature>
<organism evidence="2 3">
    <name type="scientific">Pseudoroseomonas cervicalis ATCC 49957</name>
    <dbReference type="NCBI Taxonomy" id="525371"/>
    <lineage>
        <taxon>Bacteria</taxon>
        <taxon>Pseudomonadati</taxon>
        <taxon>Pseudomonadota</taxon>
        <taxon>Alphaproteobacteria</taxon>
        <taxon>Acetobacterales</taxon>
        <taxon>Roseomonadaceae</taxon>
        <taxon>Roseomonas</taxon>
    </lineage>
</organism>
<dbReference type="RefSeq" id="WP_007005663.1">
    <property type="nucleotide sequence ID" value="NZ_GG770784.1"/>
</dbReference>
<evidence type="ECO:0000313" key="2">
    <source>
        <dbReference type="EMBL" id="EFH13740.1"/>
    </source>
</evidence>
<gene>
    <name evidence="2" type="ORF">HMPREF0731_0039</name>
</gene>
<sequence length="306" mass="32436">MPLPVTPKGLEPGQAARTEALGRYRVDAQVAGALRSASQATGLGFDVLAAKAAMESGFRSDAQAGTSSARGLFQFIDQTWLAVVQEHGAAHGLANEAAAITRQGSRLTVSDPALRSRILALRDDPEISARLGAEHLKDLADALRPALGRAPDATELYLGHFLGQRGATQFLRSLSQEPNRAASDVLPEAARANPAIFRAADGAPLSVQQVMDKLRGRIGQVYAQLGLTAPAGPVELAQTPPQPRPGEARPSEEPRWWGSGSPARVRHATEQSMVSTLVEVFSRMARSAPRGREEGEALPADVLRAL</sequence>
<accession>D5RG30</accession>
<protein>
    <recommendedName>
        <fullName evidence="4">Transglycosylase SLT domain protein</fullName>
    </recommendedName>
</protein>
<dbReference type="AlphaFoldDB" id="D5RG30"/>
<evidence type="ECO:0000256" key="1">
    <source>
        <dbReference type="SAM" id="MobiDB-lite"/>
    </source>
</evidence>
<keyword evidence="3" id="KW-1185">Reference proteome</keyword>
<dbReference type="Proteomes" id="UP000005324">
    <property type="component" value="Unassembled WGS sequence"/>
</dbReference>
<comment type="caution">
    <text evidence="2">The sequence shown here is derived from an EMBL/GenBank/DDBJ whole genome shotgun (WGS) entry which is preliminary data.</text>
</comment>
<name>D5RG30_9PROT</name>
<dbReference type="EMBL" id="ADVL01000013">
    <property type="protein sequence ID" value="EFH13740.1"/>
    <property type="molecule type" value="Genomic_DNA"/>
</dbReference>
<dbReference type="Gene3D" id="1.10.530.10">
    <property type="match status" value="1"/>
</dbReference>
<feature type="non-terminal residue" evidence="2">
    <location>
        <position position="306"/>
    </location>
</feature>
<proteinExistence type="predicted"/>